<dbReference type="RefSeq" id="WP_167695395.1">
    <property type="nucleotide sequence ID" value="NZ_CP118181.1"/>
</dbReference>
<sequence>MSNSTSDATLNALVEHIQKEYHAYLVRMQDVQYDLFFLDHAHIAYREIFRNMWNKETSDNLIQAFANKGTINSLIYILRAIFHNDVTILMAMDKPNEIGLEISNTNQETHLGLAVEERVMQAINEDVNLALLMLRDIHIGSVRTLILDFLPAGVKLSRINIS</sequence>
<protein>
    <submittedName>
        <fullName evidence="1">Uncharacterized protein</fullName>
    </submittedName>
</protein>
<accession>A0A968GGB8</accession>
<comment type="caution">
    <text evidence="1">The sequence shown here is derived from an EMBL/GenBank/DDBJ whole genome shotgun (WGS) entry which is preliminary data.</text>
</comment>
<dbReference type="EMBL" id="JAATLM010000001">
    <property type="protein sequence ID" value="NIZ69301.1"/>
    <property type="molecule type" value="Genomic_DNA"/>
</dbReference>
<proteinExistence type="predicted"/>
<reference evidence="1" key="1">
    <citation type="submission" date="2020-03" db="EMBL/GenBank/DDBJ databases">
        <title>Spirochaetal bacteria isolated from arthropods constitute a novel genus Entomospira genus novum within the order Spirochaetales.</title>
        <authorList>
            <person name="Grana-Miraglia L."/>
            <person name="Sikutova S."/>
            <person name="Fingerle V."/>
            <person name="Sing A."/>
            <person name="Castillo-Ramirez S."/>
            <person name="Margos G."/>
            <person name="Rudolf I."/>
        </authorList>
    </citation>
    <scope>NUCLEOTIDE SEQUENCE</scope>
    <source>
        <strain evidence="1">BR149</strain>
    </source>
</reference>
<evidence type="ECO:0000313" key="2">
    <source>
        <dbReference type="Proteomes" id="UP000778951"/>
    </source>
</evidence>
<evidence type="ECO:0000313" key="1">
    <source>
        <dbReference type="EMBL" id="NIZ69301.1"/>
    </source>
</evidence>
<name>A0A968GGB8_9SPIO</name>
<dbReference type="AlphaFoldDB" id="A0A968GGB8"/>
<dbReference type="Proteomes" id="UP000778951">
    <property type="component" value="Unassembled WGS sequence"/>
</dbReference>
<organism evidence="1 2">
    <name type="scientific">Entomospira culicis</name>
    <dbReference type="NCBI Taxonomy" id="2719989"/>
    <lineage>
        <taxon>Bacteria</taxon>
        <taxon>Pseudomonadati</taxon>
        <taxon>Spirochaetota</taxon>
        <taxon>Spirochaetia</taxon>
        <taxon>Spirochaetales</taxon>
        <taxon>Spirochaetaceae</taxon>
        <taxon>Entomospira</taxon>
    </lineage>
</organism>
<gene>
    <name evidence="1" type="ORF">HCT48_03615</name>
</gene>
<keyword evidence="2" id="KW-1185">Reference proteome</keyword>